<evidence type="ECO:0000256" key="1">
    <source>
        <dbReference type="ARBA" id="ARBA00001947"/>
    </source>
</evidence>
<keyword evidence="3" id="KW-0645">Protease</keyword>
<dbReference type="SUPFAM" id="SSF53187">
    <property type="entry name" value="Zn-dependent exopeptidases"/>
    <property type="match status" value="1"/>
</dbReference>
<keyword evidence="13" id="KW-1185">Reference proteome</keyword>
<comment type="similarity">
    <text evidence="2 7">Belongs to the peptidase M14 family.</text>
</comment>
<keyword evidence="9" id="KW-0472">Membrane</keyword>
<feature type="signal peptide" evidence="10">
    <location>
        <begin position="1"/>
        <end position="28"/>
    </location>
</feature>
<dbReference type="AlphaFoldDB" id="A0A3S0Y110"/>
<dbReference type="EMBL" id="RZGZ01000002">
    <property type="protein sequence ID" value="RUR01734.1"/>
    <property type="molecule type" value="Genomic_DNA"/>
</dbReference>
<evidence type="ECO:0000313" key="12">
    <source>
        <dbReference type="EMBL" id="RUR01734.1"/>
    </source>
</evidence>
<feature type="compositionally biased region" description="Gly residues" evidence="8">
    <location>
        <begin position="967"/>
        <end position="983"/>
    </location>
</feature>
<sequence>MLTRVVAGASSVIVAVSAVFLAAPAATAAPGILDAPTIPIVRTDGGVAFPTSYPVQPTLTEVPADATDASIARGALPFADIAPALNDLMDESDYVSSQVIGQSEQGRDLYLVTVTSPETAEETAQQTAWRDAIKHAPTAASQDAAIADGYKLPIWFNANIHGNEWEGTDATMNYIEQLVDTSEDPEVAELLDTTRLYFTVTANPDGRFNGTRATANGYDPNRDFITNATNTTTALRDITGLIQPTYFVDIHGYTGILQVEPCGPPHGENYEYDLFLPHAYSAALAVEEAVAEADIPGNTYDDGAGNATLTNTGKILIPYRDIREGWDDWPPIFAPQYVAYQGAITNTVELPLGRTNDPATNQANSIVDTEVAEVVIDSIIEYVVDNRDPLLSNQMEIFERGLNGAEQTPIPADVAPEDLAPGVPTEWTDIWDETDIYNATFPRAYVIPVDGSQRSRSDAEQLVEQLLVNDVEVTRATEDFTADGTTYAAGTFLVDMHQPLRGLANVLLADGTDISDRISSMYDISAWSLALLWGADVIAVGDTTDPALSVTVEDVATVDLGGSVADGGPYLELEPAGTAEWQAITALLDAGVALSQTADGTVVLGKDAASRAAAEEAASLFGVDFTATDGLALRDETTTSLRSLAVGYTTTDDRDVLLKLGFDEPVLVSAALVTSGAVDLSTLDVLFLGGNLSFTGDNAAGAEKLTAYLAAGGDVVARGSGGATFANANGLAQVTATSGTSGSNGIVRVDTPEGSVFGADTADTAFIYPATWFAGLGEGVTVEQSYASDVFVAGHWAQSDGRSPADAAGQASAISSETDAGSRFFLFGTSPTFRNHPVGQFGDIASALYWSAGPGTAVVPPITEEDLTEETKTGVSVPEQATAGDTITVTVDEAFAGQELTTTLFSEPVGLGTRTVSATGTFEVTIPADTTAELHRVAVEDAAGALIGWDDITVLAVEVPGEEPGEGEPGTGEPGEGEPGAGEPGAEAPGGDDGSPGEGVAVTGANDALPVIGLASALLLFGACLVVAKRMRRTADDMIE</sequence>
<accession>A0A3S0Y110</accession>
<dbReference type="PANTHER" id="PTHR11705">
    <property type="entry name" value="PROTEASE FAMILY M14 CARBOXYPEPTIDASE A,B"/>
    <property type="match status" value="1"/>
</dbReference>
<name>A0A3S0Y110_9MICO</name>
<dbReference type="GO" id="GO:0005615">
    <property type="term" value="C:extracellular space"/>
    <property type="evidence" value="ECO:0007669"/>
    <property type="project" value="TreeGrafter"/>
</dbReference>
<feature type="chain" id="PRO_5018746297" evidence="10">
    <location>
        <begin position="29"/>
        <end position="1040"/>
    </location>
</feature>
<dbReference type="RefSeq" id="WP_127049563.1">
    <property type="nucleotide sequence ID" value="NZ_RZGZ01000002.1"/>
</dbReference>
<evidence type="ECO:0000259" key="11">
    <source>
        <dbReference type="PROSITE" id="PS52035"/>
    </source>
</evidence>
<evidence type="ECO:0000256" key="10">
    <source>
        <dbReference type="SAM" id="SignalP"/>
    </source>
</evidence>
<dbReference type="PROSITE" id="PS52035">
    <property type="entry name" value="PEPTIDASE_M14"/>
    <property type="match status" value="1"/>
</dbReference>
<evidence type="ECO:0000256" key="9">
    <source>
        <dbReference type="SAM" id="Phobius"/>
    </source>
</evidence>
<dbReference type="PRINTS" id="PR00765">
    <property type="entry name" value="CRBOXYPTASEA"/>
</dbReference>
<dbReference type="SMART" id="SM00631">
    <property type="entry name" value="Zn_pept"/>
    <property type="match status" value="1"/>
</dbReference>
<evidence type="ECO:0000256" key="2">
    <source>
        <dbReference type="ARBA" id="ARBA00005988"/>
    </source>
</evidence>
<dbReference type="GO" id="GO:0004181">
    <property type="term" value="F:metallocarboxypeptidase activity"/>
    <property type="evidence" value="ECO:0007669"/>
    <property type="project" value="InterPro"/>
</dbReference>
<keyword evidence="4" id="KW-0378">Hydrolase</keyword>
<gene>
    <name evidence="12" type="ORF">ELQ94_09755</name>
</gene>
<evidence type="ECO:0000256" key="3">
    <source>
        <dbReference type="ARBA" id="ARBA00022670"/>
    </source>
</evidence>
<dbReference type="Gene3D" id="3.40.630.10">
    <property type="entry name" value="Zn peptidases"/>
    <property type="match status" value="1"/>
</dbReference>
<evidence type="ECO:0000256" key="7">
    <source>
        <dbReference type="PROSITE-ProRule" id="PRU01379"/>
    </source>
</evidence>
<keyword evidence="9" id="KW-1133">Transmembrane helix</keyword>
<keyword evidence="5" id="KW-0862">Zinc</keyword>
<keyword evidence="10" id="KW-0732">Signal</keyword>
<keyword evidence="9" id="KW-0812">Transmembrane</keyword>
<evidence type="ECO:0000256" key="6">
    <source>
        <dbReference type="ARBA" id="ARBA00023049"/>
    </source>
</evidence>
<feature type="region of interest" description="Disordered" evidence="8">
    <location>
        <begin position="960"/>
        <end position="1002"/>
    </location>
</feature>
<dbReference type="GO" id="GO:0008270">
    <property type="term" value="F:zinc ion binding"/>
    <property type="evidence" value="ECO:0007669"/>
    <property type="project" value="InterPro"/>
</dbReference>
<evidence type="ECO:0000256" key="8">
    <source>
        <dbReference type="SAM" id="MobiDB-lite"/>
    </source>
</evidence>
<dbReference type="PANTHER" id="PTHR11705:SF143">
    <property type="entry name" value="SLL0236 PROTEIN"/>
    <property type="match status" value="1"/>
</dbReference>
<dbReference type="InterPro" id="IPR000834">
    <property type="entry name" value="Peptidase_M14"/>
</dbReference>
<evidence type="ECO:0000256" key="4">
    <source>
        <dbReference type="ARBA" id="ARBA00022801"/>
    </source>
</evidence>
<comment type="caution">
    <text evidence="12">The sequence shown here is derived from an EMBL/GenBank/DDBJ whole genome shotgun (WGS) entry which is preliminary data.</text>
</comment>
<feature type="transmembrane region" description="Helical" evidence="9">
    <location>
        <begin position="1008"/>
        <end position="1028"/>
    </location>
</feature>
<dbReference type="Proteomes" id="UP000274909">
    <property type="component" value="Unassembled WGS sequence"/>
</dbReference>
<feature type="domain" description="Peptidase M14" evidence="11">
    <location>
        <begin position="74"/>
        <end position="383"/>
    </location>
</feature>
<dbReference type="OrthoDB" id="9758209at2"/>
<protein>
    <submittedName>
        <fullName evidence="12">Peptidase M14</fullName>
    </submittedName>
</protein>
<dbReference type="GO" id="GO:0006508">
    <property type="term" value="P:proteolysis"/>
    <property type="evidence" value="ECO:0007669"/>
    <property type="project" value="UniProtKB-KW"/>
</dbReference>
<feature type="active site" description="Proton donor/acceptor" evidence="7">
    <location>
        <position position="349"/>
    </location>
</feature>
<reference evidence="12 13" key="1">
    <citation type="submission" date="2018-12" db="EMBL/GenBank/DDBJ databases">
        <authorList>
            <person name="Li F."/>
        </authorList>
    </citation>
    <scope>NUCLEOTIDE SEQUENCE [LARGE SCALE GENOMIC DNA]</scope>
    <source>
        <strain evidence="12 13">EGI 6500705</strain>
    </source>
</reference>
<proteinExistence type="inferred from homology"/>
<comment type="cofactor">
    <cofactor evidence="1">
        <name>Zn(2+)</name>
        <dbReference type="ChEBI" id="CHEBI:29105"/>
    </cofactor>
</comment>
<evidence type="ECO:0000313" key="13">
    <source>
        <dbReference type="Proteomes" id="UP000274909"/>
    </source>
</evidence>
<evidence type="ECO:0000256" key="5">
    <source>
        <dbReference type="ARBA" id="ARBA00022833"/>
    </source>
</evidence>
<dbReference type="Pfam" id="PF00246">
    <property type="entry name" value="Peptidase_M14"/>
    <property type="match status" value="1"/>
</dbReference>
<organism evidence="12 13">
    <name type="scientific">Labedella endophytica</name>
    <dbReference type="NCBI Taxonomy" id="1523160"/>
    <lineage>
        <taxon>Bacteria</taxon>
        <taxon>Bacillati</taxon>
        <taxon>Actinomycetota</taxon>
        <taxon>Actinomycetes</taxon>
        <taxon>Micrococcales</taxon>
        <taxon>Microbacteriaceae</taxon>
        <taxon>Labedella</taxon>
    </lineage>
</organism>
<keyword evidence="6" id="KW-0482">Metalloprotease</keyword>